<evidence type="ECO:0000313" key="1">
    <source>
        <dbReference type="EMBL" id="MCI4377653.1"/>
    </source>
</evidence>
<dbReference type="EMBL" id="CM040457">
    <property type="protein sequence ID" value="MCI4377653.1"/>
    <property type="molecule type" value="Genomic_DNA"/>
</dbReference>
<organism evidence="1 2">
    <name type="scientific">Pangasianodon gigas</name>
    <name type="common">Mekong giant catfish</name>
    <name type="synonym">Pangasius gigas</name>
    <dbReference type="NCBI Taxonomy" id="30993"/>
    <lineage>
        <taxon>Eukaryota</taxon>
        <taxon>Metazoa</taxon>
        <taxon>Chordata</taxon>
        <taxon>Craniata</taxon>
        <taxon>Vertebrata</taxon>
        <taxon>Euteleostomi</taxon>
        <taxon>Actinopterygii</taxon>
        <taxon>Neopterygii</taxon>
        <taxon>Teleostei</taxon>
        <taxon>Ostariophysi</taxon>
        <taxon>Siluriformes</taxon>
        <taxon>Pangasiidae</taxon>
        <taxon>Pangasianodon</taxon>
    </lineage>
</organism>
<reference evidence="1 2" key="1">
    <citation type="journal article" date="2022" name="bioRxiv">
        <title>An ancient truncated duplication of the anti-Mullerian hormone receptor type 2 gene is a potential conserved master sex determinant in the Pangasiidae catfish family.</title>
        <authorList>
            <person name="Wen M."/>
            <person name="Pan Q."/>
            <person name="Jouanno E."/>
            <person name="Montfort J."/>
            <person name="Zahm M."/>
            <person name="Cabau C."/>
            <person name="Klopp C."/>
            <person name="Iampietro C."/>
            <person name="Roques C."/>
            <person name="Bouchez O."/>
            <person name="Castinel A."/>
            <person name="Donnadieu C."/>
            <person name="Parrinello H."/>
            <person name="Poncet C."/>
            <person name="Belmonte E."/>
            <person name="Gautier V."/>
            <person name="Avarre J.-C."/>
            <person name="Dugue R."/>
            <person name="Gustiano R."/>
            <person name="Ha T.T.T."/>
            <person name="Campet M."/>
            <person name="Sriphairoj K."/>
            <person name="Ribolli J."/>
            <person name="de Almeida F.L."/>
            <person name="Desvignes T."/>
            <person name="Postlethwait J.H."/>
            <person name="Bucao C.F."/>
            <person name="Robinson-Rechavi M."/>
            <person name="Bobe J."/>
            <person name="Herpin A."/>
            <person name="Guiguen Y."/>
        </authorList>
    </citation>
    <scope>NUCLEOTIDE SEQUENCE [LARGE SCALE GENOMIC DNA]</scope>
    <source>
        <strain evidence="1">YG-Dec2019</strain>
    </source>
</reference>
<protein>
    <submittedName>
        <fullName evidence="1">Uncharacterized protein</fullName>
    </submittedName>
</protein>
<dbReference type="Proteomes" id="UP000829447">
    <property type="component" value="Linkage Group LG4"/>
</dbReference>
<sequence length="174" mass="19547">MALRVLPMVLGVCLLFFSYGEENGSHAELQRAELVPVSMTGPGAMQQDEAPVLGLEVKYQNPDIMLMNHRPRLRRYGEKKKKKYNAGAFSPLSTSQDGKKTHNSRTKREGRPKGKKTKLVKGVLKHKQMSPTEKTKVPGRKKMKKPQPPGVFSALNYITQDEQRSGGQKEELDD</sequence>
<gene>
    <name evidence="1" type="ORF">PGIGA_G00206030</name>
</gene>
<proteinExistence type="predicted"/>
<evidence type="ECO:0000313" key="2">
    <source>
        <dbReference type="Proteomes" id="UP000829447"/>
    </source>
</evidence>
<keyword evidence="2" id="KW-1185">Reference proteome</keyword>
<comment type="caution">
    <text evidence="1">The sequence shown here is derived from an EMBL/GenBank/DDBJ whole genome shotgun (WGS) entry which is preliminary data.</text>
</comment>
<accession>A0ACC5WF12</accession>
<name>A0ACC5WF12_PANGG</name>